<dbReference type="InterPro" id="IPR003660">
    <property type="entry name" value="HAMP_dom"/>
</dbReference>
<keyword evidence="6 10" id="KW-0812">Transmembrane</keyword>
<evidence type="ECO:0000256" key="8">
    <source>
        <dbReference type="ARBA" id="ARBA00022989"/>
    </source>
</evidence>
<feature type="transmembrane region" description="Helical" evidence="10">
    <location>
        <begin position="312"/>
        <end position="335"/>
    </location>
</feature>
<protein>
    <recommendedName>
        <fullName evidence="3">histidine kinase</fullName>
        <ecNumber evidence="3">2.7.13.3</ecNumber>
    </recommendedName>
</protein>
<dbReference type="Pfam" id="PF00512">
    <property type="entry name" value="HisKA"/>
    <property type="match status" value="1"/>
</dbReference>
<keyword evidence="9" id="KW-0902">Two-component regulatory system</keyword>
<feature type="domain" description="HAMP" evidence="12">
    <location>
        <begin position="332"/>
        <end position="382"/>
    </location>
</feature>
<dbReference type="SMART" id="SM00387">
    <property type="entry name" value="HATPase_c"/>
    <property type="match status" value="1"/>
</dbReference>
<comment type="subcellular location">
    <subcellularLocation>
        <location evidence="2">Cell membrane</location>
    </subcellularLocation>
</comment>
<evidence type="ECO:0000256" key="6">
    <source>
        <dbReference type="ARBA" id="ARBA00022692"/>
    </source>
</evidence>
<evidence type="ECO:0000256" key="7">
    <source>
        <dbReference type="ARBA" id="ARBA00022777"/>
    </source>
</evidence>
<keyword evidence="4" id="KW-0597">Phosphoprotein</keyword>
<feature type="domain" description="Histidine kinase" evidence="11">
    <location>
        <begin position="390"/>
        <end position="602"/>
    </location>
</feature>
<dbReference type="RefSeq" id="WP_381168325.1">
    <property type="nucleotide sequence ID" value="NZ_JBHSFK010000002.1"/>
</dbReference>
<name>A0ABV9AI53_9ACTN</name>
<evidence type="ECO:0000259" key="12">
    <source>
        <dbReference type="PROSITE" id="PS50885"/>
    </source>
</evidence>
<gene>
    <name evidence="13" type="ORF">ACFPIH_04345</name>
</gene>
<organism evidence="13 14">
    <name type="scientific">Streptomyces vulcanius</name>
    <dbReference type="NCBI Taxonomy" id="1441876"/>
    <lineage>
        <taxon>Bacteria</taxon>
        <taxon>Bacillati</taxon>
        <taxon>Actinomycetota</taxon>
        <taxon>Actinomycetes</taxon>
        <taxon>Kitasatosporales</taxon>
        <taxon>Streptomycetaceae</taxon>
        <taxon>Streptomyces</taxon>
    </lineage>
</organism>
<dbReference type="EC" id="2.7.13.3" evidence="3"/>
<keyword evidence="14" id="KW-1185">Reference proteome</keyword>
<dbReference type="CDD" id="cd06225">
    <property type="entry name" value="HAMP"/>
    <property type="match status" value="1"/>
</dbReference>
<dbReference type="SMART" id="SM00304">
    <property type="entry name" value="HAMP"/>
    <property type="match status" value="1"/>
</dbReference>
<accession>A0ABV9AI53</accession>
<evidence type="ECO:0000256" key="3">
    <source>
        <dbReference type="ARBA" id="ARBA00012438"/>
    </source>
</evidence>
<dbReference type="InterPro" id="IPR036097">
    <property type="entry name" value="HisK_dim/P_sf"/>
</dbReference>
<dbReference type="InterPro" id="IPR003594">
    <property type="entry name" value="HATPase_dom"/>
</dbReference>
<dbReference type="CDD" id="cd00082">
    <property type="entry name" value="HisKA"/>
    <property type="match status" value="1"/>
</dbReference>
<dbReference type="PROSITE" id="PS50885">
    <property type="entry name" value="HAMP"/>
    <property type="match status" value="1"/>
</dbReference>
<comment type="catalytic activity">
    <reaction evidence="1">
        <text>ATP + protein L-histidine = ADP + protein N-phospho-L-histidine.</text>
        <dbReference type="EC" id="2.7.13.3"/>
    </reaction>
</comment>
<dbReference type="SUPFAM" id="SSF47384">
    <property type="entry name" value="Homodimeric domain of signal transducing histidine kinase"/>
    <property type="match status" value="1"/>
</dbReference>
<dbReference type="SMART" id="SM00388">
    <property type="entry name" value="HisKA"/>
    <property type="match status" value="1"/>
</dbReference>
<comment type="caution">
    <text evidence="13">The sequence shown here is derived from an EMBL/GenBank/DDBJ whole genome shotgun (WGS) entry which is preliminary data.</text>
</comment>
<proteinExistence type="predicted"/>
<dbReference type="Pfam" id="PF02518">
    <property type="entry name" value="HATPase_c"/>
    <property type="match status" value="1"/>
</dbReference>
<dbReference type="PRINTS" id="PR00344">
    <property type="entry name" value="BCTRLSENSOR"/>
</dbReference>
<evidence type="ECO:0000256" key="4">
    <source>
        <dbReference type="ARBA" id="ARBA00022553"/>
    </source>
</evidence>
<evidence type="ECO:0000256" key="10">
    <source>
        <dbReference type="SAM" id="Phobius"/>
    </source>
</evidence>
<dbReference type="Gene3D" id="6.10.340.10">
    <property type="match status" value="1"/>
</dbReference>
<sequence length="602" mass="64819">MRTEPAVHAETPETPETRVPLRRSLLVRLLASSLLVALCAITATAWLAVRTTTSAIRQEQGQVLSDDTDIYKTLTDYAAVHPSWDGVTRTISQLADRTNRRITLTAQDRGRRTIADSAPGTSPLPDHAFAVIDPLQVDPALFPDAGADRIDPRVLGPFRLSAVQRQDLLRSANTLRDCIRKLGFPAKVSVSLSGHPSIETDDDAKEAYALVKCESALQLALATPGELKALDSLNKLIRTCLAHQGRPAVVLDLTLSPKPGDADTPAEQNCVNSSRREQLAAYVAPAAQLFVSEPAGSAVPGFDLSQANTIRIIGVVALVLVLTMTVTVVIGVRLVRPLRALTSAVRNPGRPQLRVPVTTGDEIGRLTAAFNDLSAHRERTEAQRKAMVSDIAHELRTPLSTIRSWLEATQDGVLTPDDDVTSVLLEETLLLQHLIDDLRDLAAAEAGTLQLHRELLDAGDLLHHVATAHGGQAQSARITLDVRTDGDTELYADPMRLRQAVGNLVSNAVRHTPPGGSVTVRSRRTGNTVLIQVSDTGSGIGPEDLPHVFDRFWRAEKSRNRHTGGSGLGLSIARRFTEAHGGSLSVTSSPGTETVFTLQLPD</sequence>
<dbReference type="InterPro" id="IPR036890">
    <property type="entry name" value="HATPase_C_sf"/>
</dbReference>
<evidence type="ECO:0000259" key="11">
    <source>
        <dbReference type="PROSITE" id="PS50109"/>
    </source>
</evidence>
<evidence type="ECO:0000256" key="9">
    <source>
        <dbReference type="ARBA" id="ARBA00023012"/>
    </source>
</evidence>
<evidence type="ECO:0000313" key="14">
    <source>
        <dbReference type="Proteomes" id="UP001595839"/>
    </source>
</evidence>
<keyword evidence="10" id="KW-0472">Membrane</keyword>
<keyword evidence="8 10" id="KW-1133">Transmembrane helix</keyword>
<feature type="transmembrane region" description="Helical" evidence="10">
    <location>
        <begin position="25"/>
        <end position="49"/>
    </location>
</feature>
<dbReference type="CDD" id="cd00075">
    <property type="entry name" value="HATPase"/>
    <property type="match status" value="1"/>
</dbReference>
<evidence type="ECO:0000256" key="2">
    <source>
        <dbReference type="ARBA" id="ARBA00004236"/>
    </source>
</evidence>
<reference evidence="14" key="1">
    <citation type="journal article" date="2019" name="Int. J. Syst. Evol. Microbiol.">
        <title>The Global Catalogue of Microorganisms (GCM) 10K type strain sequencing project: providing services to taxonomists for standard genome sequencing and annotation.</title>
        <authorList>
            <consortium name="The Broad Institute Genomics Platform"/>
            <consortium name="The Broad Institute Genome Sequencing Center for Infectious Disease"/>
            <person name="Wu L."/>
            <person name="Ma J."/>
        </authorList>
    </citation>
    <scope>NUCLEOTIDE SEQUENCE [LARGE SCALE GENOMIC DNA]</scope>
    <source>
        <strain evidence="14">CGMCC 4.7177</strain>
    </source>
</reference>
<dbReference type="Gene3D" id="1.10.287.130">
    <property type="match status" value="1"/>
</dbReference>
<dbReference type="GO" id="GO:0016301">
    <property type="term" value="F:kinase activity"/>
    <property type="evidence" value="ECO:0007669"/>
    <property type="project" value="UniProtKB-KW"/>
</dbReference>
<dbReference type="PANTHER" id="PTHR43547:SF2">
    <property type="entry name" value="HYBRID SIGNAL TRANSDUCTION HISTIDINE KINASE C"/>
    <property type="match status" value="1"/>
</dbReference>
<dbReference type="Pfam" id="PF00672">
    <property type="entry name" value="HAMP"/>
    <property type="match status" value="1"/>
</dbReference>
<evidence type="ECO:0000256" key="5">
    <source>
        <dbReference type="ARBA" id="ARBA00022679"/>
    </source>
</evidence>
<dbReference type="PROSITE" id="PS50109">
    <property type="entry name" value="HIS_KIN"/>
    <property type="match status" value="1"/>
</dbReference>
<dbReference type="InterPro" id="IPR003661">
    <property type="entry name" value="HisK_dim/P_dom"/>
</dbReference>
<dbReference type="InterPro" id="IPR005467">
    <property type="entry name" value="His_kinase_dom"/>
</dbReference>
<evidence type="ECO:0000256" key="1">
    <source>
        <dbReference type="ARBA" id="ARBA00000085"/>
    </source>
</evidence>
<dbReference type="Gene3D" id="3.30.565.10">
    <property type="entry name" value="Histidine kinase-like ATPase, C-terminal domain"/>
    <property type="match status" value="1"/>
</dbReference>
<dbReference type="EMBL" id="JBHSFK010000002">
    <property type="protein sequence ID" value="MFC4498759.1"/>
    <property type="molecule type" value="Genomic_DNA"/>
</dbReference>
<dbReference type="InterPro" id="IPR004358">
    <property type="entry name" value="Sig_transdc_His_kin-like_C"/>
</dbReference>
<dbReference type="SUPFAM" id="SSF55874">
    <property type="entry name" value="ATPase domain of HSP90 chaperone/DNA topoisomerase II/histidine kinase"/>
    <property type="match status" value="1"/>
</dbReference>
<evidence type="ECO:0000313" key="13">
    <source>
        <dbReference type="EMBL" id="MFC4498759.1"/>
    </source>
</evidence>
<keyword evidence="7 13" id="KW-0418">Kinase</keyword>
<keyword evidence="5" id="KW-0808">Transferase</keyword>
<dbReference type="PANTHER" id="PTHR43547">
    <property type="entry name" value="TWO-COMPONENT HISTIDINE KINASE"/>
    <property type="match status" value="1"/>
</dbReference>
<dbReference type="Proteomes" id="UP001595839">
    <property type="component" value="Unassembled WGS sequence"/>
</dbReference>